<dbReference type="PRINTS" id="PR00081">
    <property type="entry name" value="GDHRDH"/>
</dbReference>
<dbReference type="EMBL" id="JBHSFY010000020">
    <property type="protein sequence ID" value="MFC4479998.1"/>
    <property type="molecule type" value="Genomic_DNA"/>
</dbReference>
<dbReference type="InterPro" id="IPR020904">
    <property type="entry name" value="Sc_DH/Rdtase_CS"/>
</dbReference>
<evidence type="ECO:0000256" key="1">
    <source>
        <dbReference type="ARBA" id="ARBA00006484"/>
    </source>
</evidence>
<dbReference type="PANTHER" id="PTHR44169:SF6">
    <property type="entry name" value="NADPH-DEPENDENT 1-ACYLDIHYDROXYACETONE PHOSPHATE REDUCTASE"/>
    <property type="match status" value="1"/>
</dbReference>
<dbReference type="InterPro" id="IPR036291">
    <property type="entry name" value="NAD(P)-bd_dom_sf"/>
</dbReference>
<evidence type="ECO:0000313" key="4">
    <source>
        <dbReference type="EMBL" id="MFC4479998.1"/>
    </source>
</evidence>
<dbReference type="SUPFAM" id="SSF51735">
    <property type="entry name" value="NAD(P)-binding Rossmann-fold domains"/>
    <property type="match status" value="1"/>
</dbReference>
<dbReference type="InterPro" id="IPR002347">
    <property type="entry name" value="SDR_fam"/>
</dbReference>
<dbReference type="PANTHER" id="PTHR44169">
    <property type="entry name" value="NADPH-DEPENDENT 1-ACYLDIHYDROXYACETONE PHOSPHATE REDUCTASE"/>
    <property type="match status" value="1"/>
</dbReference>
<sequence length="237" mass="26450">MNLFNNATVLLTGADGDIGQAFIDELLNQNVHKIYITGLNIDKLSLLASHHSETLFPFILDVTNTNHIKEFCSAHKDINILINNAGIELKSDFLNIKAYEYAQLEMNVNYLGVVNLTNELLPVLKLNFNAAIINILSVASLCVIKRLSTYCASKTATHIFTQSIREDLALYGIKVFGIYPGYVDSNMSSDVNYDKISPSELVQNICNDINLNKFNVFPDPMSVEFANSNKLNMDYVS</sequence>
<reference evidence="5" key="1">
    <citation type="journal article" date="2019" name="Int. J. Syst. Evol. Microbiol.">
        <title>The Global Catalogue of Microorganisms (GCM) 10K type strain sequencing project: providing services to taxonomists for standard genome sequencing and annotation.</title>
        <authorList>
            <consortium name="The Broad Institute Genomics Platform"/>
            <consortium name="The Broad Institute Genome Sequencing Center for Infectious Disease"/>
            <person name="Wu L."/>
            <person name="Ma J."/>
        </authorList>
    </citation>
    <scope>NUCLEOTIDE SEQUENCE [LARGE SCALE GENOMIC DNA]</scope>
    <source>
        <strain evidence="5">NBRC 103627</strain>
    </source>
</reference>
<name>A0ABV8ZJP9_9FLAO</name>
<organism evidence="4 5">
    <name type="scientific">Flavobacterium chungangensis</name>
    <dbReference type="NCBI Taxonomy" id="2708132"/>
    <lineage>
        <taxon>Bacteria</taxon>
        <taxon>Pseudomonadati</taxon>
        <taxon>Bacteroidota</taxon>
        <taxon>Flavobacteriia</taxon>
        <taxon>Flavobacteriales</taxon>
        <taxon>Flavobacteriaceae</taxon>
        <taxon>Flavobacterium</taxon>
    </lineage>
</organism>
<dbReference type="Proteomes" id="UP001596003">
    <property type="component" value="Unassembled WGS sequence"/>
</dbReference>
<dbReference type="PROSITE" id="PS00061">
    <property type="entry name" value="ADH_SHORT"/>
    <property type="match status" value="1"/>
</dbReference>
<dbReference type="Gene3D" id="3.40.50.720">
    <property type="entry name" value="NAD(P)-binding Rossmann-like Domain"/>
    <property type="match status" value="1"/>
</dbReference>
<dbReference type="Pfam" id="PF00106">
    <property type="entry name" value="adh_short"/>
    <property type="match status" value="1"/>
</dbReference>
<comment type="caution">
    <text evidence="4">The sequence shown here is derived from an EMBL/GenBank/DDBJ whole genome shotgun (WGS) entry which is preliminary data.</text>
</comment>
<comment type="similarity">
    <text evidence="1 3">Belongs to the short-chain dehydrogenases/reductases (SDR) family.</text>
</comment>
<dbReference type="PRINTS" id="PR00080">
    <property type="entry name" value="SDRFAMILY"/>
</dbReference>
<proteinExistence type="inferred from homology"/>
<dbReference type="RefSeq" id="WP_379801251.1">
    <property type="nucleotide sequence ID" value="NZ_JBHSFY010000020.1"/>
</dbReference>
<evidence type="ECO:0000256" key="2">
    <source>
        <dbReference type="ARBA" id="ARBA00023002"/>
    </source>
</evidence>
<keyword evidence="2" id="KW-0560">Oxidoreductase</keyword>
<evidence type="ECO:0000313" key="5">
    <source>
        <dbReference type="Proteomes" id="UP001596003"/>
    </source>
</evidence>
<evidence type="ECO:0000256" key="3">
    <source>
        <dbReference type="RuleBase" id="RU000363"/>
    </source>
</evidence>
<keyword evidence="5" id="KW-1185">Reference proteome</keyword>
<protein>
    <submittedName>
        <fullName evidence="4">SDR family NAD(P)-dependent oxidoreductase</fullName>
    </submittedName>
</protein>
<accession>A0ABV8ZJP9</accession>
<gene>
    <name evidence="4" type="ORF">ACFO3N_23220</name>
</gene>